<feature type="chain" id="PRO_5036130936" evidence="1">
    <location>
        <begin position="19"/>
        <end position="177"/>
    </location>
</feature>
<name>A0A507AJR1_9PEZI</name>
<organism evidence="3 4">
    <name type="scientific">Thyridium curvatum</name>
    <dbReference type="NCBI Taxonomy" id="1093900"/>
    <lineage>
        <taxon>Eukaryota</taxon>
        <taxon>Fungi</taxon>
        <taxon>Dikarya</taxon>
        <taxon>Ascomycota</taxon>
        <taxon>Pezizomycotina</taxon>
        <taxon>Sordariomycetes</taxon>
        <taxon>Sordariomycetidae</taxon>
        <taxon>Thyridiales</taxon>
        <taxon>Thyridiaceae</taxon>
        <taxon>Thyridium</taxon>
    </lineage>
</organism>
<dbReference type="GeneID" id="41969414"/>
<dbReference type="InParanoid" id="A0A507AJR1"/>
<gene>
    <name evidence="2" type="ORF">E0L32_001967</name>
    <name evidence="3" type="ORF">E0L32_002166</name>
</gene>
<sequence>MPHYSIALLPIAVLITRATNMPAVRSAEVCYSGEKSTLLCYTVENGATPQKVKVADVQGVADYLRSYGREVTGGRFFTMTAADTPDCAEWSLFSNGSTLAVAKHLNEKIDSSVLFEDIATTIDGGGKSKQGIITCLDKGGSLGVLANTSNPAYNSLDYLASGAEPDGILIKIVSSGN</sequence>
<keyword evidence="1" id="KW-0732">Signal</keyword>
<dbReference type="EMBL" id="SKBQ01000008">
    <property type="protein sequence ID" value="TPX07563.1"/>
    <property type="molecule type" value="Genomic_DNA"/>
</dbReference>
<keyword evidence="4" id="KW-1185">Reference proteome</keyword>
<proteinExistence type="predicted"/>
<comment type="caution">
    <text evidence="3">The sequence shown here is derived from an EMBL/GenBank/DDBJ whole genome shotgun (WGS) entry which is preliminary data.</text>
</comment>
<evidence type="ECO:0000313" key="4">
    <source>
        <dbReference type="Proteomes" id="UP000319257"/>
    </source>
</evidence>
<dbReference type="OrthoDB" id="4577038at2759"/>
<dbReference type="AlphaFoldDB" id="A0A507AJR1"/>
<dbReference type="Proteomes" id="UP000319257">
    <property type="component" value="Unassembled WGS sequence"/>
</dbReference>
<dbReference type="EMBL" id="SKBQ01000008">
    <property type="protein sequence ID" value="TPX07364.1"/>
    <property type="molecule type" value="Genomic_DNA"/>
</dbReference>
<reference evidence="3 4" key="1">
    <citation type="submission" date="2019-06" db="EMBL/GenBank/DDBJ databases">
        <title>Draft genome sequence of the filamentous fungus Phialemoniopsis curvata isolated from diesel fuel.</title>
        <authorList>
            <person name="Varaljay V.A."/>
            <person name="Lyon W.J."/>
            <person name="Crouch A.L."/>
            <person name="Drake C.E."/>
            <person name="Hollomon J.M."/>
            <person name="Nadeau L.J."/>
            <person name="Nunn H.S."/>
            <person name="Stevenson B.S."/>
            <person name="Bojanowski C.L."/>
            <person name="Crookes-Goodson W.J."/>
        </authorList>
    </citation>
    <scope>NUCLEOTIDE SEQUENCE [LARGE SCALE GENOMIC DNA]</scope>
    <source>
        <strain evidence="3 4">D216</strain>
    </source>
</reference>
<accession>A0A507AJR1</accession>
<feature type="signal peptide" evidence="1">
    <location>
        <begin position="1"/>
        <end position="18"/>
    </location>
</feature>
<evidence type="ECO:0000256" key="1">
    <source>
        <dbReference type="SAM" id="SignalP"/>
    </source>
</evidence>
<evidence type="ECO:0000313" key="3">
    <source>
        <dbReference type="EMBL" id="TPX07563.1"/>
    </source>
</evidence>
<protein>
    <submittedName>
        <fullName evidence="3">Uncharacterized protein</fullName>
    </submittedName>
</protein>
<dbReference type="RefSeq" id="XP_030989075.1">
    <property type="nucleotide sequence ID" value="XM_031136104.1"/>
</dbReference>
<evidence type="ECO:0000313" key="2">
    <source>
        <dbReference type="EMBL" id="TPX07364.1"/>
    </source>
</evidence>